<accession>A0AA39YHE6</accession>
<keyword evidence="3" id="KW-1185">Reference proteome</keyword>
<evidence type="ECO:0000313" key="3">
    <source>
        <dbReference type="Proteomes" id="UP001174936"/>
    </source>
</evidence>
<evidence type="ECO:0000256" key="1">
    <source>
        <dbReference type="SAM" id="SignalP"/>
    </source>
</evidence>
<organism evidence="2 3">
    <name type="scientific">Cercophora newfieldiana</name>
    <dbReference type="NCBI Taxonomy" id="92897"/>
    <lineage>
        <taxon>Eukaryota</taxon>
        <taxon>Fungi</taxon>
        <taxon>Dikarya</taxon>
        <taxon>Ascomycota</taxon>
        <taxon>Pezizomycotina</taxon>
        <taxon>Sordariomycetes</taxon>
        <taxon>Sordariomycetidae</taxon>
        <taxon>Sordariales</taxon>
        <taxon>Lasiosphaeriaceae</taxon>
        <taxon>Cercophora</taxon>
    </lineage>
</organism>
<dbReference type="Proteomes" id="UP001174936">
    <property type="component" value="Unassembled WGS sequence"/>
</dbReference>
<comment type="caution">
    <text evidence="2">The sequence shown here is derived from an EMBL/GenBank/DDBJ whole genome shotgun (WGS) entry which is preliminary data.</text>
</comment>
<dbReference type="EMBL" id="JAULSV010000002">
    <property type="protein sequence ID" value="KAK0652678.1"/>
    <property type="molecule type" value="Genomic_DNA"/>
</dbReference>
<proteinExistence type="predicted"/>
<gene>
    <name evidence="2" type="ORF">B0T16DRAFT_490486</name>
</gene>
<keyword evidence="1" id="KW-0732">Signal</keyword>
<dbReference type="AlphaFoldDB" id="A0AA39YHE6"/>
<feature type="signal peptide" evidence="1">
    <location>
        <begin position="1"/>
        <end position="18"/>
    </location>
</feature>
<name>A0AA39YHE6_9PEZI</name>
<sequence>MLLKAVLSAAFLALSANAAVIARADEKTFKFQVLDPKKGKLYLGAGGVATADESKAVICSLAADVLKCDGKGLPAYSGDMVKLAPSTKNSAGWSIDDNDNISWKAAKDIKFSVGYGSATDVWAETCPHHWQAGEHGTAKAIWIVPA</sequence>
<reference evidence="2" key="1">
    <citation type="submission" date="2023-06" db="EMBL/GenBank/DDBJ databases">
        <title>Genome-scale phylogeny and comparative genomics of the fungal order Sordariales.</title>
        <authorList>
            <consortium name="Lawrence Berkeley National Laboratory"/>
            <person name="Hensen N."/>
            <person name="Bonometti L."/>
            <person name="Westerberg I."/>
            <person name="Brannstrom I.O."/>
            <person name="Guillou S."/>
            <person name="Cros-Aarteil S."/>
            <person name="Calhoun S."/>
            <person name="Haridas S."/>
            <person name="Kuo A."/>
            <person name="Mondo S."/>
            <person name="Pangilinan J."/>
            <person name="Riley R."/>
            <person name="Labutti K."/>
            <person name="Andreopoulos B."/>
            <person name="Lipzen A."/>
            <person name="Chen C."/>
            <person name="Yanf M."/>
            <person name="Daum C."/>
            <person name="Ng V."/>
            <person name="Clum A."/>
            <person name="Steindorff A."/>
            <person name="Ohm R."/>
            <person name="Martin F."/>
            <person name="Silar P."/>
            <person name="Natvig D."/>
            <person name="Lalanne C."/>
            <person name="Gautier V."/>
            <person name="Ament-Velasquez S.L."/>
            <person name="Kruys A."/>
            <person name="Hutchinson M.I."/>
            <person name="Powell A.J."/>
            <person name="Barry K."/>
            <person name="Miller A.N."/>
            <person name="Grigoriev I.V."/>
            <person name="Debuchy R."/>
            <person name="Gladieux P."/>
            <person name="Thoren M.H."/>
            <person name="Johannesson H."/>
        </authorList>
    </citation>
    <scope>NUCLEOTIDE SEQUENCE</scope>
    <source>
        <strain evidence="2">SMH2532-1</strain>
    </source>
</reference>
<feature type="chain" id="PRO_5041350418" evidence="1">
    <location>
        <begin position="19"/>
        <end position="146"/>
    </location>
</feature>
<evidence type="ECO:0000313" key="2">
    <source>
        <dbReference type="EMBL" id="KAK0652678.1"/>
    </source>
</evidence>
<protein>
    <submittedName>
        <fullName evidence="2">Uncharacterized protein</fullName>
    </submittedName>
</protein>